<dbReference type="Gene3D" id="1.10.10.60">
    <property type="entry name" value="Homeodomain-like"/>
    <property type="match status" value="1"/>
</dbReference>
<evidence type="ECO:0000313" key="4">
    <source>
        <dbReference type="Proteomes" id="UP000838672"/>
    </source>
</evidence>
<dbReference type="PROSITE" id="PS01124">
    <property type="entry name" value="HTH_ARAC_FAMILY_2"/>
    <property type="match status" value="1"/>
</dbReference>
<evidence type="ECO:0000256" key="1">
    <source>
        <dbReference type="ARBA" id="ARBA00023125"/>
    </source>
</evidence>
<dbReference type="EMBL" id="CAKLDI010000001">
    <property type="protein sequence ID" value="CAH0533834.1"/>
    <property type="molecule type" value="Genomic_DNA"/>
</dbReference>
<feature type="domain" description="HTH araC/xylS-type" evidence="2">
    <location>
        <begin position="164"/>
        <end position="262"/>
    </location>
</feature>
<keyword evidence="1" id="KW-0238">DNA-binding</keyword>
<dbReference type="PANTHER" id="PTHR47894:SF4">
    <property type="entry name" value="HTH-TYPE TRANSCRIPTIONAL REGULATOR GADX"/>
    <property type="match status" value="1"/>
</dbReference>
<gene>
    <name evidence="3" type="ORF">VST7929_01709</name>
</gene>
<dbReference type="Proteomes" id="UP000838672">
    <property type="component" value="Unassembled WGS sequence"/>
</dbReference>
<evidence type="ECO:0000313" key="3">
    <source>
        <dbReference type="EMBL" id="CAH0533834.1"/>
    </source>
</evidence>
<organism evidence="3 4">
    <name type="scientific">Vibrio stylophorae</name>
    <dbReference type="NCBI Taxonomy" id="659351"/>
    <lineage>
        <taxon>Bacteria</taxon>
        <taxon>Pseudomonadati</taxon>
        <taxon>Pseudomonadota</taxon>
        <taxon>Gammaproteobacteria</taxon>
        <taxon>Vibrionales</taxon>
        <taxon>Vibrionaceae</taxon>
        <taxon>Vibrio</taxon>
    </lineage>
</organism>
<dbReference type="InterPro" id="IPR018060">
    <property type="entry name" value="HTH_AraC"/>
</dbReference>
<evidence type="ECO:0000259" key="2">
    <source>
        <dbReference type="PROSITE" id="PS01124"/>
    </source>
</evidence>
<keyword evidence="4" id="KW-1185">Reference proteome</keyword>
<dbReference type="Pfam" id="PF12833">
    <property type="entry name" value="HTH_18"/>
    <property type="match status" value="1"/>
</dbReference>
<proteinExistence type="predicted"/>
<dbReference type="PANTHER" id="PTHR47894">
    <property type="entry name" value="HTH-TYPE TRANSCRIPTIONAL REGULATOR GADX"/>
    <property type="match status" value="1"/>
</dbReference>
<accession>A0ABM8ZU38</accession>
<name>A0ABM8ZU38_9VIBR</name>
<protein>
    <recommendedName>
        <fullName evidence="2">HTH araC/xylS-type domain-containing protein</fullName>
    </recommendedName>
</protein>
<reference evidence="3" key="1">
    <citation type="submission" date="2021-11" db="EMBL/GenBank/DDBJ databases">
        <authorList>
            <person name="Rodrigo-Torres L."/>
            <person name="Arahal R. D."/>
            <person name="Lucena T."/>
        </authorList>
    </citation>
    <scope>NUCLEOTIDE SEQUENCE</scope>
    <source>
        <strain evidence="3">CECT 7929</strain>
    </source>
</reference>
<sequence>MSRIFHVSEFTSQQIQTVRNVKIHSPSIVQIISGKKSLLNLGNTQSISQSNLLFCEPSAALSFQNRPTTKKFKSRLFSFFITPSDEQLHLNQQNLSQEKQSQPNAHIVPLTDTCYDMLSAIATLAHDDVSPQSKSYWVKGLFQYLAEQGQLHLLFPSKHLSLAQQVSEYLALHPANEHHIEQTALQFNMSRATLIRKLNQENKKFREILMEVRLNHALNIIQHQKITNIAIIAQACGYLSDAKFSLRFKEKFGLSVKQYIETVYGK</sequence>
<dbReference type="SMART" id="SM00342">
    <property type="entry name" value="HTH_ARAC"/>
    <property type="match status" value="1"/>
</dbReference>
<comment type="caution">
    <text evidence="3">The sequence shown here is derived from an EMBL/GenBank/DDBJ whole genome shotgun (WGS) entry which is preliminary data.</text>
</comment>